<dbReference type="PANTHER" id="PTHR32227">
    <property type="entry name" value="GLUCAN ENDO-1,3-BETA-GLUCOSIDASE BG1-RELATED-RELATED"/>
    <property type="match status" value="1"/>
</dbReference>
<evidence type="ECO:0000256" key="6">
    <source>
        <dbReference type="ARBA" id="ARBA00033335"/>
    </source>
</evidence>
<evidence type="ECO:0000256" key="2">
    <source>
        <dbReference type="ARBA" id="ARBA00008773"/>
    </source>
</evidence>
<dbReference type="Gene3D" id="3.20.20.80">
    <property type="entry name" value="Glycosidases"/>
    <property type="match status" value="1"/>
</dbReference>
<dbReference type="Pfam" id="PF00332">
    <property type="entry name" value="Glyco_hydro_17"/>
    <property type="match status" value="1"/>
</dbReference>
<evidence type="ECO:0000256" key="8">
    <source>
        <dbReference type="RuleBase" id="RU004335"/>
    </source>
</evidence>
<evidence type="ECO:0000313" key="12">
    <source>
        <dbReference type="Proteomes" id="UP001642487"/>
    </source>
</evidence>
<keyword evidence="10" id="KW-0732">Signal</keyword>
<evidence type="ECO:0000256" key="7">
    <source>
        <dbReference type="ARBA" id="ARBA00033417"/>
    </source>
</evidence>
<gene>
    <name evidence="11" type="ORF">CITCOLO1_LOCUS20401</name>
</gene>
<name>A0ABP0Z654_9ROSI</name>
<comment type="catalytic activity">
    <reaction evidence="1">
        <text>Hydrolysis of (1-&gt;3)-beta-D-glucosidic linkages in (1-&gt;3)-beta-D-glucans.</text>
        <dbReference type="EC" id="3.2.1.39"/>
    </reaction>
</comment>
<keyword evidence="12" id="KW-1185">Reference proteome</keyword>
<evidence type="ECO:0000256" key="10">
    <source>
        <dbReference type="SAM" id="SignalP"/>
    </source>
</evidence>
<dbReference type="SUPFAM" id="SSF51445">
    <property type="entry name" value="(Trans)glycosidases"/>
    <property type="match status" value="1"/>
</dbReference>
<evidence type="ECO:0000256" key="5">
    <source>
        <dbReference type="ARBA" id="ARBA00023295"/>
    </source>
</evidence>
<keyword evidence="5 9" id="KW-0326">Glycosidase</keyword>
<dbReference type="EC" id="3.2.1.39" evidence="3"/>
<feature type="signal peptide" evidence="10">
    <location>
        <begin position="1"/>
        <end position="20"/>
    </location>
</feature>
<dbReference type="InterPro" id="IPR000490">
    <property type="entry name" value="Glyco_hydro_17"/>
</dbReference>
<organism evidence="11 12">
    <name type="scientific">Citrullus colocynthis</name>
    <name type="common">colocynth</name>
    <dbReference type="NCBI Taxonomy" id="252529"/>
    <lineage>
        <taxon>Eukaryota</taxon>
        <taxon>Viridiplantae</taxon>
        <taxon>Streptophyta</taxon>
        <taxon>Embryophyta</taxon>
        <taxon>Tracheophyta</taxon>
        <taxon>Spermatophyta</taxon>
        <taxon>Magnoliopsida</taxon>
        <taxon>eudicotyledons</taxon>
        <taxon>Gunneridae</taxon>
        <taxon>Pentapetalae</taxon>
        <taxon>rosids</taxon>
        <taxon>fabids</taxon>
        <taxon>Cucurbitales</taxon>
        <taxon>Cucurbitaceae</taxon>
        <taxon>Benincaseae</taxon>
        <taxon>Citrullus</taxon>
    </lineage>
</organism>
<comment type="similarity">
    <text evidence="2 8">Belongs to the glycosyl hydrolase 17 family.</text>
</comment>
<evidence type="ECO:0000256" key="4">
    <source>
        <dbReference type="ARBA" id="ARBA00022801"/>
    </source>
</evidence>
<reference evidence="11 12" key="1">
    <citation type="submission" date="2024-03" db="EMBL/GenBank/DDBJ databases">
        <authorList>
            <person name="Gkanogiannis A."/>
            <person name="Becerra Lopez-Lavalle L."/>
        </authorList>
    </citation>
    <scope>NUCLEOTIDE SEQUENCE [LARGE SCALE GENOMIC DNA]</scope>
</reference>
<proteinExistence type="inferred from homology"/>
<evidence type="ECO:0000256" key="1">
    <source>
        <dbReference type="ARBA" id="ARBA00000382"/>
    </source>
</evidence>
<evidence type="ECO:0000256" key="3">
    <source>
        <dbReference type="ARBA" id="ARBA00012780"/>
    </source>
</evidence>
<evidence type="ECO:0000313" key="11">
    <source>
        <dbReference type="EMBL" id="CAK9327999.1"/>
    </source>
</evidence>
<dbReference type="Proteomes" id="UP001642487">
    <property type="component" value="Chromosome 8"/>
</dbReference>
<accession>A0ABP0Z654</accession>
<feature type="chain" id="PRO_5045903666" description="glucan endo-1,3-beta-D-glucosidase" evidence="10">
    <location>
        <begin position="21"/>
        <end position="384"/>
    </location>
</feature>
<sequence>MKNRESIFCSTFYLLPLLGALFFPGSKSPNMAMAIEDEDTMALLPFGSASAIGSFIQLPHCGIPRPTSVANEQIGVCYGQLGNNLPPQREVVALFNQNNIKKMRLYNPDRASLNALRGSNIELMLDLPNSDLQKIASSQVEANAWVQSNIKNFSNVKFKYVVVGNEIQPSSPNAEFVVLAMQNIQTALSANGLANQINVSTVVDTSILNASFPPSSGSLSKNAQSLLDPVIRFLNHNHSPLLLNLYPYFSYINNPSNIGLDYALFTATSVMVIDGQFRYNNLFDAILDAIYVALEKAGGENIEIVISESGWPTTGGTAASINNARIYINNLIQHVKRGTPRRPKKLIETYIFAMFDENQKVSEMEKHFGLFSSNMRPKYVVNFS</sequence>
<protein>
    <recommendedName>
        <fullName evidence="3">glucan endo-1,3-beta-D-glucosidase</fullName>
        <ecNumber evidence="3">3.2.1.39</ecNumber>
    </recommendedName>
    <alternativeName>
        <fullName evidence="6">(1-&gt;3)-beta-glucan endohydrolase</fullName>
    </alternativeName>
    <alternativeName>
        <fullName evidence="7">Beta-1,3-endoglucanase</fullName>
    </alternativeName>
</protein>
<dbReference type="PROSITE" id="PS00587">
    <property type="entry name" value="GLYCOSYL_HYDROL_F17"/>
    <property type="match status" value="1"/>
</dbReference>
<dbReference type="EMBL" id="OZ021742">
    <property type="protein sequence ID" value="CAK9327999.1"/>
    <property type="molecule type" value="Genomic_DNA"/>
</dbReference>
<keyword evidence="4 9" id="KW-0378">Hydrolase</keyword>
<evidence type="ECO:0000256" key="9">
    <source>
        <dbReference type="RuleBase" id="RU004336"/>
    </source>
</evidence>
<dbReference type="InterPro" id="IPR044965">
    <property type="entry name" value="Glyco_hydro_17_plant"/>
</dbReference>
<dbReference type="InterPro" id="IPR017853">
    <property type="entry name" value="GH"/>
</dbReference>